<dbReference type="EC" id="5.6.2.4" evidence="8"/>
<dbReference type="PROSITE" id="PS51198">
    <property type="entry name" value="UVRD_HELICASE_ATP_BIND"/>
    <property type="match status" value="1"/>
</dbReference>
<comment type="catalytic activity">
    <reaction evidence="7">
        <text>Couples ATP hydrolysis with the unwinding of duplex DNA by translocating in the 3'-5' direction.</text>
        <dbReference type="EC" id="5.6.2.4"/>
    </reaction>
</comment>
<evidence type="ECO:0000256" key="7">
    <source>
        <dbReference type="ARBA" id="ARBA00034617"/>
    </source>
</evidence>
<proteinExistence type="inferred from homology"/>
<evidence type="ECO:0000256" key="10">
    <source>
        <dbReference type="PROSITE-ProRule" id="PRU00560"/>
    </source>
</evidence>
<feature type="region of interest" description="Disordered" evidence="11">
    <location>
        <begin position="439"/>
        <end position="508"/>
    </location>
</feature>
<dbReference type="Proteomes" id="UP000546642">
    <property type="component" value="Unassembled WGS sequence"/>
</dbReference>
<accession>A0A7X0D803</accession>
<evidence type="ECO:0000256" key="4">
    <source>
        <dbReference type="ARBA" id="ARBA00022806"/>
    </source>
</evidence>
<reference evidence="14 15" key="1">
    <citation type="submission" date="2020-08" db="EMBL/GenBank/DDBJ databases">
        <title>Sequencing the genomes of 1000 actinobacteria strains.</title>
        <authorList>
            <person name="Klenk H.-P."/>
        </authorList>
    </citation>
    <scope>NUCLEOTIDE SEQUENCE [LARGE SCALE GENOMIC DNA]</scope>
    <source>
        <strain evidence="14 15">DSM 46659</strain>
    </source>
</reference>
<evidence type="ECO:0000259" key="13">
    <source>
        <dbReference type="PROSITE" id="PS51217"/>
    </source>
</evidence>
<dbReference type="PROSITE" id="PS51217">
    <property type="entry name" value="UVRD_HELICASE_CTER"/>
    <property type="match status" value="1"/>
</dbReference>
<protein>
    <recommendedName>
        <fullName evidence="8">DNA 3'-5' helicase</fullName>
        <ecNumber evidence="8">5.6.2.4</ecNumber>
    </recommendedName>
</protein>
<evidence type="ECO:0000256" key="6">
    <source>
        <dbReference type="ARBA" id="ARBA00023235"/>
    </source>
</evidence>
<dbReference type="CDD" id="cd19067">
    <property type="entry name" value="PfuEndoQ-like"/>
    <property type="match status" value="1"/>
</dbReference>
<comment type="catalytic activity">
    <reaction evidence="9">
        <text>ATP + H2O = ADP + phosphate + H(+)</text>
        <dbReference type="Rhea" id="RHEA:13065"/>
        <dbReference type="ChEBI" id="CHEBI:15377"/>
        <dbReference type="ChEBI" id="CHEBI:15378"/>
        <dbReference type="ChEBI" id="CHEBI:30616"/>
        <dbReference type="ChEBI" id="CHEBI:43474"/>
        <dbReference type="ChEBI" id="CHEBI:456216"/>
        <dbReference type="EC" id="5.6.2.4"/>
    </reaction>
</comment>
<dbReference type="GO" id="GO:0016787">
    <property type="term" value="F:hydrolase activity"/>
    <property type="evidence" value="ECO:0007669"/>
    <property type="project" value="UniProtKB-UniRule"/>
</dbReference>
<evidence type="ECO:0000256" key="3">
    <source>
        <dbReference type="ARBA" id="ARBA00022801"/>
    </source>
</evidence>
<dbReference type="AlphaFoldDB" id="A0A7X0D803"/>
<sequence length="1099" mass="119740">MRFHADLHIHSKYSRACSKDADLEHLTWWARRKGITVVGTGDFTHPAWFAHLQESLVPAEPGLFRLRDDLDADIVRTLPPAMAAAPVRFMLSVEISTIYKRGERTRKIHHLVYMPDFDAAAEFNRRLGTIGNLGSDGRPIIGLDSRDLLEITLESGAGSYLVPAHIWTPWFAVLGSKAGFDAVEDCYVDLADHIFALETGLSSDPAMNWRISGLDRYRLVSNSDAHSPPMLGRETTVFDTELDYFAIRRALETGAGHEGSVEFFPEEGKYHVDGHRKCEVRMEPSETRRRGTACPVCGKPVTVGVLSRVEELADRPEGARPEGAAGFRSLVPLPEVMGEILGVGPKSKKVRGEIDGLTSALGPELAILEGVPADDIERHSPLLAEAVRRLRRGEVIREAGYDGEYGVIRLFEPGELKRVRAASAPSLFDDLLPGEAGGAAGKQAVAAEPQSPAAEPQRASGAPEHGTAPEAAAPGGSAEAGARREDPDRSRRSAGPDGPTAVSDHPDRADHREASLLDGLDPDQRAAADITGGPVLIIAGPGTGKTRTLTHRLAHLVAERGVDPRHCLAITFTRRAAEEMAERLAALVPDHAPGLTIATFHSLGLRILREQHDRAGLGPAFGIADQATRLALATEAAGDEKSGRRLLAERSRRRGSDDGASPDLADAAERYTKALRQRDLVDFDDLITLPVELLEAAPDLAAAYRDRFRWISVDEYQDVDGQQYRLLRLLAPADGHLTAIGDPDQAIYRFRGADVGFFLRFREDFPGARMVRLTRNYRSSAAILTASLQAIAPTTLVPGRELRPMGDHGPARVGVYPAADERAEASFVARTVELLLGGASFHSFDSGRIDSDETHGLGFSDFAVLYRTDRQAEAVMAGLTRAGLPFQKRSHDRLADRPGVRPLLAELAFAPAAGAPASVTERLRWAAEAVIERIPRAERGEAEVDVHTAVDLLRPRAEACGTDLERFRDELALGVEVDTWDPRADRVSLLTLHAAKGLEFPVVFVVGCEDGLLPLRWPGVSPEDTDEEEVREERRLLFVGMTRARRHLFLSHAAERVRQGSARRSAPSPFLADLGADVCERVGAAAARRKPRDTQLRLL</sequence>
<dbReference type="Gene3D" id="3.40.50.300">
    <property type="entry name" value="P-loop containing nucleotide triphosphate hydrolases"/>
    <property type="match status" value="3"/>
</dbReference>
<evidence type="ECO:0000256" key="11">
    <source>
        <dbReference type="SAM" id="MobiDB-lite"/>
    </source>
</evidence>
<dbReference type="GO" id="GO:0043138">
    <property type="term" value="F:3'-5' DNA helicase activity"/>
    <property type="evidence" value="ECO:0007669"/>
    <property type="project" value="UniProtKB-EC"/>
</dbReference>
<keyword evidence="6" id="KW-0413">Isomerase</keyword>
<dbReference type="InterPro" id="IPR000212">
    <property type="entry name" value="DNA_helicase_UvrD/REP"/>
</dbReference>
<keyword evidence="4 10" id="KW-0347">Helicase</keyword>
<feature type="compositionally biased region" description="Basic and acidic residues" evidence="11">
    <location>
        <begin position="481"/>
        <end position="491"/>
    </location>
</feature>
<dbReference type="Pfam" id="PF00580">
    <property type="entry name" value="UvrD-helicase"/>
    <property type="match status" value="1"/>
</dbReference>
<feature type="binding site" evidence="10">
    <location>
        <begin position="539"/>
        <end position="546"/>
    </location>
    <ligand>
        <name>ATP</name>
        <dbReference type="ChEBI" id="CHEBI:30616"/>
    </ligand>
</feature>
<dbReference type="Gene3D" id="3.20.20.140">
    <property type="entry name" value="Metal-dependent hydrolases"/>
    <property type="match status" value="1"/>
</dbReference>
<dbReference type="InterPro" id="IPR027417">
    <property type="entry name" value="P-loop_NTPase"/>
</dbReference>
<dbReference type="GO" id="GO:0000725">
    <property type="term" value="P:recombinational repair"/>
    <property type="evidence" value="ECO:0007669"/>
    <property type="project" value="TreeGrafter"/>
</dbReference>
<keyword evidence="5 10" id="KW-0067">ATP-binding</keyword>
<dbReference type="InterPro" id="IPR014016">
    <property type="entry name" value="UvrD-like_ATP-bd"/>
</dbReference>
<keyword evidence="15" id="KW-1185">Reference proteome</keyword>
<comment type="caution">
    <text evidence="14">The sequence shown here is derived from an EMBL/GenBank/DDBJ whole genome shotgun (WGS) entry which is preliminary data.</text>
</comment>
<dbReference type="Gene3D" id="1.10.10.160">
    <property type="match status" value="1"/>
</dbReference>
<dbReference type="RefSeq" id="WP_184076994.1">
    <property type="nucleotide sequence ID" value="NZ_JACHDS010000001.1"/>
</dbReference>
<dbReference type="GO" id="GO:0005829">
    <property type="term" value="C:cytosol"/>
    <property type="evidence" value="ECO:0007669"/>
    <property type="project" value="TreeGrafter"/>
</dbReference>
<evidence type="ECO:0000259" key="12">
    <source>
        <dbReference type="PROSITE" id="PS51198"/>
    </source>
</evidence>
<dbReference type="PANTHER" id="PTHR11070">
    <property type="entry name" value="UVRD / RECB / PCRA DNA HELICASE FAMILY MEMBER"/>
    <property type="match status" value="1"/>
</dbReference>
<feature type="domain" description="UvrD-like helicase ATP-binding" evidence="12">
    <location>
        <begin position="518"/>
        <end position="780"/>
    </location>
</feature>
<dbReference type="PANTHER" id="PTHR11070:SF59">
    <property type="entry name" value="DNA 3'-5' HELICASE"/>
    <property type="match status" value="1"/>
</dbReference>
<evidence type="ECO:0000256" key="8">
    <source>
        <dbReference type="ARBA" id="ARBA00034808"/>
    </source>
</evidence>
<feature type="compositionally biased region" description="Basic and acidic residues" evidence="11">
    <location>
        <begin position="642"/>
        <end position="657"/>
    </location>
</feature>
<feature type="region of interest" description="Disordered" evidence="11">
    <location>
        <begin position="642"/>
        <end position="663"/>
    </location>
</feature>
<keyword evidence="3 10" id="KW-0378">Hydrolase</keyword>
<comment type="similarity">
    <text evidence="1">Belongs to the helicase family. UvrD subfamily.</text>
</comment>
<evidence type="ECO:0000256" key="1">
    <source>
        <dbReference type="ARBA" id="ARBA00009922"/>
    </source>
</evidence>
<dbReference type="SUPFAM" id="SSF89550">
    <property type="entry name" value="PHP domain-like"/>
    <property type="match status" value="1"/>
</dbReference>
<dbReference type="GO" id="GO:0003677">
    <property type="term" value="F:DNA binding"/>
    <property type="evidence" value="ECO:0007669"/>
    <property type="project" value="InterPro"/>
</dbReference>
<evidence type="ECO:0000256" key="9">
    <source>
        <dbReference type="ARBA" id="ARBA00048988"/>
    </source>
</evidence>
<dbReference type="Gene3D" id="1.10.486.10">
    <property type="entry name" value="PCRA, domain 4"/>
    <property type="match status" value="2"/>
</dbReference>
<dbReference type="GO" id="GO:0005524">
    <property type="term" value="F:ATP binding"/>
    <property type="evidence" value="ECO:0007669"/>
    <property type="project" value="UniProtKB-UniRule"/>
</dbReference>
<dbReference type="InterPro" id="IPR013986">
    <property type="entry name" value="DExx_box_DNA_helicase_dom_sf"/>
</dbReference>
<dbReference type="CDD" id="cd17932">
    <property type="entry name" value="DEXQc_UvrD"/>
    <property type="match status" value="1"/>
</dbReference>
<evidence type="ECO:0000256" key="2">
    <source>
        <dbReference type="ARBA" id="ARBA00022741"/>
    </source>
</evidence>
<evidence type="ECO:0000313" key="14">
    <source>
        <dbReference type="EMBL" id="MBB6173539.1"/>
    </source>
</evidence>
<dbReference type="SUPFAM" id="SSF52540">
    <property type="entry name" value="P-loop containing nucleoside triphosphate hydrolases"/>
    <property type="match status" value="1"/>
</dbReference>
<name>A0A7X0D803_9ACTN</name>
<feature type="compositionally biased region" description="Low complexity" evidence="11">
    <location>
        <begin position="441"/>
        <end position="480"/>
    </location>
</feature>
<dbReference type="GO" id="GO:0033202">
    <property type="term" value="C:DNA helicase complex"/>
    <property type="evidence" value="ECO:0007669"/>
    <property type="project" value="TreeGrafter"/>
</dbReference>
<organism evidence="14 15">
    <name type="scientific">Nocardiopsis mwathae</name>
    <dbReference type="NCBI Taxonomy" id="1472723"/>
    <lineage>
        <taxon>Bacteria</taxon>
        <taxon>Bacillati</taxon>
        <taxon>Actinomycetota</taxon>
        <taxon>Actinomycetes</taxon>
        <taxon>Streptosporangiales</taxon>
        <taxon>Nocardiopsidaceae</taxon>
        <taxon>Nocardiopsis</taxon>
    </lineage>
</organism>
<dbReference type="InterPro" id="IPR016195">
    <property type="entry name" value="Pol/histidinol_Pase-like"/>
</dbReference>
<evidence type="ECO:0000313" key="15">
    <source>
        <dbReference type="Proteomes" id="UP000546642"/>
    </source>
</evidence>
<keyword evidence="2 10" id="KW-0547">Nucleotide-binding</keyword>
<dbReference type="EMBL" id="JACHDS010000001">
    <property type="protein sequence ID" value="MBB6173539.1"/>
    <property type="molecule type" value="Genomic_DNA"/>
</dbReference>
<dbReference type="InterPro" id="IPR014017">
    <property type="entry name" value="DNA_helicase_UvrD-like_C"/>
</dbReference>
<dbReference type="Pfam" id="PF13361">
    <property type="entry name" value="UvrD_C"/>
    <property type="match status" value="2"/>
</dbReference>
<feature type="domain" description="UvrD-like helicase C-terminal" evidence="13">
    <location>
        <begin position="781"/>
        <end position="1067"/>
    </location>
</feature>
<gene>
    <name evidence="14" type="ORF">HNR23_003599</name>
</gene>
<evidence type="ECO:0000256" key="5">
    <source>
        <dbReference type="ARBA" id="ARBA00022840"/>
    </source>
</evidence>